<proteinExistence type="predicted"/>
<dbReference type="GO" id="GO:0003676">
    <property type="term" value="F:nucleic acid binding"/>
    <property type="evidence" value="ECO:0007669"/>
    <property type="project" value="InterPro"/>
</dbReference>
<evidence type="ECO:0000259" key="1">
    <source>
        <dbReference type="Pfam" id="PF13456"/>
    </source>
</evidence>
<feature type="domain" description="RNase H type-1" evidence="1">
    <location>
        <begin position="52"/>
        <end position="99"/>
    </location>
</feature>
<gene>
    <name evidence="2" type="ORF">G2W53_027460</name>
</gene>
<dbReference type="Proteomes" id="UP000634136">
    <property type="component" value="Unassembled WGS sequence"/>
</dbReference>
<comment type="caution">
    <text evidence="2">The sequence shown here is derived from an EMBL/GenBank/DDBJ whole genome shotgun (WGS) entry which is preliminary data.</text>
</comment>
<protein>
    <submittedName>
        <fullName evidence="2">Polynucleotidyl transferase, ribonuclease H-like superfamily protein</fullName>
    </submittedName>
</protein>
<keyword evidence="2" id="KW-0808">Transferase</keyword>
<sequence>MRSKAVTQSLQLLAGPFGSNATRVFSTKRMSKLSTCSLPLGDKFRITKMLINVDGSKRFQPEGSSCGGVIRDSYGNWVMGFSKRLGKGDAFYAEAWGCVLDSAMVYQFLTVNCYKNHPLSGLYLEVRNLLSKDYEVPSARRVVG</sequence>
<dbReference type="AlphaFoldDB" id="A0A834WG26"/>
<evidence type="ECO:0000313" key="2">
    <source>
        <dbReference type="EMBL" id="KAF7822005.1"/>
    </source>
</evidence>
<reference evidence="2" key="1">
    <citation type="submission" date="2020-09" db="EMBL/GenBank/DDBJ databases">
        <title>Genome-Enabled Discovery of Anthraquinone Biosynthesis in Senna tora.</title>
        <authorList>
            <person name="Kang S.-H."/>
            <person name="Pandey R.P."/>
            <person name="Lee C.-M."/>
            <person name="Sim J.-S."/>
            <person name="Jeong J.-T."/>
            <person name="Choi B.-S."/>
            <person name="Jung M."/>
            <person name="Ginzburg D."/>
            <person name="Zhao K."/>
            <person name="Won S.Y."/>
            <person name="Oh T.-J."/>
            <person name="Yu Y."/>
            <person name="Kim N.-H."/>
            <person name="Lee O.R."/>
            <person name="Lee T.-H."/>
            <person name="Bashyal P."/>
            <person name="Kim T.-S."/>
            <person name="Lee W.-H."/>
            <person name="Kawkins C."/>
            <person name="Kim C.-K."/>
            <person name="Kim J.S."/>
            <person name="Ahn B.O."/>
            <person name="Rhee S.Y."/>
            <person name="Sohng J.K."/>
        </authorList>
    </citation>
    <scope>NUCLEOTIDE SEQUENCE</scope>
    <source>
        <tissue evidence="2">Leaf</tissue>
    </source>
</reference>
<dbReference type="OrthoDB" id="956692at2759"/>
<name>A0A834WG26_9FABA</name>
<organism evidence="2 3">
    <name type="scientific">Senna tora</name>
    <dbReference type="NCBI Taxonomy" id="362788"/>
    <lineage>
        <taxon>Eukaryota</taxon>
        <taxon>Viridiplantae</taxon>
        <taxon>Streptophyta</taxon>
        <taxon>Embryophyta</taxon>
        <taxon>Tracheophyta</taxon>
        <taxon>Spermatophyta</taxon>
        <taxon>Magnoliopsida</taxon>
        <taxon>eudicotyledons</taxon>
        <taxon>Gunneridae</taxon>
        <taxon>Pentapetalae</taxon>
        <taxon>rosids</taxon>
        <taxon>fabids</taxon>
        <taxon>Fabales</taxon>
        <taxon>Fabaceae</taxon>
        <taxon>Caesalpinioideae</taxon>
        <taxon>Cassia clade</taxon>
        <taxon>Senna</taxon>
    </lineage>
</organism>
<dbReference type="PANTHER" id="PTHR47723">
    <property type="entry name" value="OS05G0353850 PROTEIN"/>
    <property type="match status" value="1"/>
</dbReference>
<dbReference type="InterPro" id="IPR044730">
    <property type="entry name" value="RNase_H-like_dom_plant"/>
</dbReference>
<dbReference type="CDD" id="cd06222">
    <property type="entry name" value="RNase_H_like"/>
    <property type="match status" value="1"/>
</dbReference>
<accession>A0A834WG26</accession>
<dbReference type="GO" id="GO:0004523">
    <property type="term" value="F:RNA-DNA hybrid ribonuclease activity"/>
    <property type="evidence" value="ECO:0007669"/>
    <property type="project" value="InterPro"/>
</dbReference>
<dbReference type="PANTHER" id="PTHR47723:SF19">
    <property type="entry name" value="POLYNUCLEOTIDYL TRANSFERASE, RIBONUCLEASE H-LIKE SUPERFAMILY PROTEIN"/>
    <property type="match status" value="1"/>
</dbReference>
<dbReference type="Pfam" id="PF13456">
    <property type="entry name" value="RVT_3"/>
    <property type="match status" value="1"/>
</dbReference>
<keyword evidence="3" id="KW-1185">Reference proteome</keyword>
<dbReference type="InterPro" id="IPR053151">
    <property type="entry name" value="RNase_H-like"/>
</dbReference>
<dbReference type="GO" id="GO:0016740">
    <property type="term" value="F:transferase activity"/>
    <property type="evidence" value="ECO:0007669"/>
    <property type="project" value="UniProtKB-KW"/>
</dbReference>
<dbReference type="InterPro" id="IPR002156">
    <property type="entry name" value="RNaseH_domain"/>
</dbReference>
<evidence type="ECO:0000313" key="3">
    <source>
        <dbReference type="Proteomes" id="UP000634136"/>
    </source>
</evidence>
<dbReference type="EMBL" id="JAAIUW010000008">
    <property type="protein sequence ID" value="KAF7822005.1"/>
    <property type="molecule type" value="Genomic_DNA"/>
</dbReference>